<name>A0A0A9WC18_LYGHE</name>
<feature type="non-terminal residue" evidence="2">
    <location>
        <position position="112"/>
    </location>
</feature>
<evidence type="ECO:0000313" key="2">
    <source>
        <dbReference type="EMBL" id="JAG02410.1"/>
    </source>
</evidence>
<sequence>GDGCVYVVNSKGTLDTYKGDRNDEESFYHLSDSNDDSLVSYPFSFFNIQNFEEKPVLLNETLEESSMKMMEPSHKFTTESVVQTKTSEITGADMENAAGDFIHRSDEKSHDP</sequence>
<evidence type="ECO:0000256" key="1">
    <source>
        <dbReference type="SAM" id="MobiDB-lite"/>
    </source>
</evidence>
<feature type="compositionally biased region" description="Basic and acidic residues" evidence="1">
    <location>
        <begin position="101"/>
        <end position="112"/>
    </location>
</feature>
<reference evidence="2" key="1">
    <citation type="journal article" date="2014" name="PLoS ONE">
        <title>Transcriptome-Based Identification of ABC Transporters in the Western Tarnished Plant Bug Lygus hesperus.</title>
        <authorList>
            <person name="Hull J.J."/>
            <person name="Chaney K."/>
            <person name="Geib S.M."/>
            <person name="Fabrick J.A."/>
            <person name="Brent C.S."/>
            <person name="Walsh D."/>
            <person name="Lavine L.C."/>
        </authorList>
    </citation>
    <scope>NUCLEOTIDE SEQUENCE</scope>
</reference>
<feature type="compositionally biased region" description="Polar residues" evidence="1">
    <location>
        <begin position="78"/>
        <end position="89"/>
    </location>
</feature>
<feature type="region of interest" description="Disordered" evidence="1">
    <location>
        <begin position="68"/>
        <end position="112"/>
    </location>
</feature>
<accession>A0A0A9WC18</accession>
<protein>
    <submittedName>
        <fullName evidence="2">Peroxisomal multifunctional enzyme type 2</fullName>
    </submittedName>
</protein>
<proteinExistence type="predicted"/>
<gene>
    <name evidence="2" type="primary">Hsd17b4</name>
    <name evidence="2" type="ORF">CM83_103667</name>
</gene>
<dbReference type="EMBL" id="GBHO01041194">
    <property type="protein sequence ID" value="JAG02410.1"/>
    <property type="molecule type" value="Transcribed_RNA"/>
</dbReference>
<dbReference type="AlphaFoldDB" id="A0A0A9WC18"/>
<reference evidence="2" key="2">
    <citation type="submission" date="2014-07" db="EMBL/GenBank/DDBJ databases">
        <authorList>
            <person name="Hull J."/>
        </authorList>
    </citation>
    <scope>NUCLEOTIDE SEQUENCE</scope>
</reference>
<feature type="non-terminal residue" evidence="2">
    <location>
        <position position="1"/>
    </location>
</feature>
<organism evidence="2">
    <name type="scientific">Lygus hesperus</name>
    <name type="common">Western plant bug</name>
    <dbReference type="NCBI Taxonomy" id="30085"/>
    <lineage>
        <taxon>Eukaryota</taxon>
        <taxon>Metazoa</taxon>
        <taxon>Ecdysozoa</taxon>
        <taxon>Arthropoda</taxon>
        <taxon>Hexapoda</taxon>
        <taxon>Insecta</taxon>
        <taxon>Pterygota</taxon>
        <taxon>Neoptera</taxon>
        <taxon>Paraneoptera</taxon>
        <taxon>Hemiptera</taxon>
        <taxon>Heteroptera</taxon>
        <taxon>Panheteroptera</taxon>
        <taxon>Cimicomorpha</taxon>
        <taxon>Miridae</taxon>
        <taxon>Mirini</taxon>
        <taxon>Lygus</taxon>
    </lineage>
</organism>